<dbReference type="SFLD" id="SFLDG00002">
    <property type="entry name" value="C1.7:_P-type_atpase_like"/>
    <property type="match status" value="1"/>
</dbReference>
<evidence type="ECO:0000259" key="19">
    <source>
        <dbReference type="SMART" id="SM00831"/>
    </source>
</evidence>
<reference evidence="20" key="2">
    <citation type="submission" date="2021-04" db="EMBL/GenBank/DDBJ databases">
        <authorList>
            <person name="Gilroy R."/>
        </authorList>
    </citation>
    <scope>NUCLEOTIDE SEQUENCE</scope>
    <source>
        <strain evidence="20">26628</strain>
    </source>
</reference>
<feature type="transmembrane region" description="Helical" evidence="18">
    <location>
        <begin position="60"/>
        <end position="79"/>
    </location>
</feature>
<evidence type="ECO:0000256" key="7">
    <source>
        <dbReference type="ARBA" id="ARBA00022741"/>
    </source>
</evidence>
<dbReference type="Pfam" id="PF00689">
    <property type="entry name" value="Cation_ATPase_C"/>
    <property type="match status" value="1"/>
</dbReference>
<dbReference type="FunFam" id="3.40.50.1000:FF:000001">
    <property type="entry name" value="Phospholipid-transporting ATPase IC"/>
    <property type="match status" value="1"/>
</dbReference>
<accession>A0A9D1VUG0</accession>
<feature type="transmembrane region" description="Helical" evidence="18">
    <location>
        <begin position="255"/>
        <end position="277"/>
    </location>
</feature>
<dbReference type="Gene3D" id="2.70.150.10">
    <property type="entry name" value="Calcium-transporting ATPase, cytoplasmic transduction domain A"/>
    <property type="match status" value="1"/>
</dbReference>
<protein>
    <submittedName>
        <fullName evidence="20">Calcium-translocating P-type ATPase, PMCA-type</fullName>
    </submittedName>
</protein>
<dbReference type="PRINTS" id="PR00119">
    <property type="entry name" value="CATATPASE"/>
</dbReference>
<dbReference type="SUPFAM" id="SSF81653">
    <property type="entry name" value="Calcium ATPase, transduction domain A"/>
    <property type="match status" value="1"/>
</dbReference>
<evidence type="ECO:0000313" key="20">
    <source>
        <dbReference type="EMBL" id="HIX47189.1"/>
    </source>
</evidence>
<evidence type="ECO:0000256" key="3">
    <source>
        <dbReference type="ARBA" id="ARBA00022448"/>
    </source>
</evidence>
<evidence type="ECO:0000256" key="18">
    <source>
        <dbReference type="SAM" id="Phobius"/>
    </source>
</evidence>
<dbReference type="InterPro" id="IPR001757">
    <property type="entry name" value="P_typ_ATPase"/>
</dbReference>
<dbReference type="InterPro" id="IPR059000">
    <property type="entry name" value="ATPase_P-type_domA"/>
</dbReference>
<reference evidence="20" key="1">
    <citation type="journal article" date="2021" name="PeerJ">
        <title>Extensive microbial diversity within the chicken gut microbiome revealed by metagenomics and culture.</title>
        <authorList>
            <person name="Gilroy R."/>
            <person name="Ravi A."/>
            <person name="Getino M."/>
            <person name="Pursley I."/>
            <person name="Horton D.L."/>
            <person name="Alikhan N.F."/>
            <person name="Baker D."/>
            <person name="Gharbi K."/>
            <person name="Hall N."/>
            <person name="Watson M."/>
            <person name="Adriaenssens E.M."/>
            <person name="Foster-Nyarko E."/>
            <person name="Jarju S."/>
            <person name="Secka A."/>
            <person name="Antonio M."/>
            <person name="Oren A."/>
            <person name="Chaudhuri R.R."/>
            <person name="La Ragione R."/>
            <person name="Hildebrand F."/>
            <person name="Pallen M.J."/>
        </authorList>
    </citation>
    <scope>NUCLEOTIDE SEQUENCE</scope>
    <source>
        <strain evidence="20">26628</strain>
    </source>
</reference>
<feature type="transmembrane region" description="Helical" evidence="18">
    <location>
        <begin position="289"/>
        <end position="314"/>
    </location>
</feature>
<evidence type="ECO:0000256" key="15">
    <source>
        <dbReference type="ARBA" id="ARBA00023065"/>
    </source>
</evidence>
<evidence type="ECO:0000256" key="6">
    <source>
        <dbReference type="ARBA" id="ARBA00022723"/>
    </source>
</evidence>
<dbReference type="SFLD" id="SFLDS00003">
    <property type="entry name" value="Haloacid_Dehalogenase"/>
    <property type="match status" value="1"/>
</dbReference>
<dbReference type="InterPro" id="IPR006068">
    <property type="entry name" value="ATPase_P-typ_cation-transptr_C"/>
</dbReference>
<feature type="transmembrane region" description="Helical" evidence="18">
    <location>
        <begin position="85"/>
        <end position="106"/>
    </location>
</feature>
<dbReference type="InterPro" id="IPR036412">
    <property type="entry name" value="HAD-like_sf"/>
</dbReference>
<evidence type="ECO:0000256" key="11">
    <source>
        <dbReference type="ARBA" id="ARBA00022842"/>
    </source>
</evidence>
<dbReference type="PANTHER" id="PTHR24093">
    <property type="entry name" value="CATION TRANSPORTING ATPASE"/>
    <property type="match status" value="1"/>
</dbReference>
<organism evidence="20 21">
    <name type="scientific">Candidatus Borkfalkia faecigallinarum</name>
    <dbReference type="NCBI Taxonomy" id="2838509"/>
    <lineage>
        <taxon>Bacteria</taxon>
        <taxon>Bacillati</taxon>
        <taxon>Bacillota</taxon>
        <taxon>Clostridia</taxon>
        <taxon>Christensenellales</taxon>
        <taxon>Christensenellaceae</taxon>
        <taxon>Candidatus Borkfalkia</taxon>
    </lineage>
</organism>
<evidence type="ECO:0000256" key="2">
    <source>
        <dbReference type="ARBA" id="ARBA00006024"/>
    </source>
</evidence>
<dbReference type="GO" id="GO:0005524">
    <property type="term" value="F:ATP binding"/>
    <property type="evidence" value="ECO:0007669"/>
    <property type="project" value="UniProtKB-KW"/>
</dbReference>
<dbReference type="SUPFAM" id="SSF81665">
    <property type="entry name" value="Calcium ATPase, transmembrane domain M"/>
    <property type="match status" value="1"/>
</dbReference>
<keyword evidence="11" id="KW-0460">Magnesium</keyword>
<dbReference type="SUPFAM" id="SSF56784">
    <property type="entry name" value="HAD-like"/>
    <property type="match status" value="1"/>
</dbReference>
<keyword evidence="8" id="KW-0187">Copper transport</keyword>
<dbReference type="SMART" id="SM00831">
    <property type="entry name" value="Cation_ATPase_N"/>
    <property type="match status" value="1"/>
</dbReference>
<comment type="similarity">
    <text evidence="2">Belongs to the cation transport ATPase (P-type) (TC 3.A.3) family. Type IB subfamily.</text>
</comment>
<keyword evidence="14" id="KW-0186">Copper</keyword>
<evidence type="ECO:0000256" key="5">
    <source>
        <dbReference type="ARBA" id="ARBA00022692"/>
    </source>
</evidence>
<feature type="transmembrane region" description="Helical" evidence="18">
    <location>
        <begin position="756"/>
        <end position="777"/>
    </location>
</feature>
<dbReference type="Gene3D" id="3.40.50.1000">
    <property type="entry name" value="HAD superfamily/HAD-like"/>
    <property type="match status" value="1"/>
</dbReference>
<evidence type="ECO:0000256" key="13">
    <source>
        <dbReference type="ARBA" id="ARBA00022989"/>
    </source>
</evidence>
<feature type="transmembrane region" description="Helical" evidence="18">
    <location>
        <begin position="855"/>
        <end position="876"/>
    </location>
</feature>
<dbReference type="Pfam" id="PF08282">
    <property type="entry name" value="Hydrolase_3"/>
    <property type="match status" value="1"/>
</dbReference>
<sequence>MTFFDKSSQETLSALQTDADRGLTDEQVQEHVARYGRNEFTRAGRKSLLRRIWEASTEPMLILLFFAWLITIAVNAVSAAQGGHFDWAECVGILVAIAISVVLTVVMEGRSAKAFDELNKIKEGIEIKVVRGGIVQFVPQQELAVGDIVYLETGNKVAADGRLLESVSLMSDESSLTGESAPVEKDASAVLAPETPVAERVNTVYSGCFITGGTGKMVVTDVGDATQFGLIAREIQGGDEGKTPLQEKMAHLGKIITVIGAVCAALIFLIQLAYILAVGSDNYFADISGYFIASIVLMVAAVPEGLPTIVAISLSINIARMARENALVKKMVASETVGCINVICSDKTGTLTENRMTVVDVWAEGAFCDLSALHSRPMLQNFCLNSTADLYEDAGAVRFVGNPTEGALLVAAGKCGVDYKPLREGADIADLYPFSSDAKNMTSCVREGEGYVVYTKGSPEKILALCGVAGEERARIEAGIVSLQKKARRVLAFAHKAAASRPASREDAERGMTFDGFVGIADPLRAEVYDAVRTCKSAGIEVKMLTGDNIVTAAAIAEELGILGEDSLAVEASYLENLSDDEFSKILPRVRVIARSTPLLKMRVVKELKAEGNVVAVTGDGINDAPALKNADVGIAMGISGTEVSKEAADIVLLNDSFSTIVTTVKWGRGIYENFKRFIQFQLTVNVASVLTVFLCTVIGLFIEGFRSPFSALDLLWINIIMDGPPALTLGLEPIRDDLMKRKPTARSESIVSADMMVRIAVNGVFMCAVCLAQMYWNFLGVAENMVETSVFTLFVLFQMFNAFNCRELGDESIFPNFFRNRLTLAAFVVCFALQVVITQFGGGVFGTVPLDALSWLKVAALALSVVALDEVVRLVRRIARRARA</sequence>
<dbReference type="GO" id="GO:0012505">
    <property type="term" value="C:endomembrane system"/>
    <property type="evidence" value="ECO:0007669"/>
    <property type="project" value="UniProtKB-SubCell"/>
</dbReference>
<dbReference type="Pfam" id="PF00690">
    <property type="entry name" value="Cation_ATPase_N"/>
    <property type="match status" value="1"/>
</dbReference>
<evidence type="ECO:0000256" key="9">
    <source>
        <dbReference type="ARBA" id="ARBA00022837"/>
    </source>
</evidence>
<evidence type="ECO:0000313" key="21">
    <source>
        <dbReference type="Proteomes" id="UP000824249"/>
    </source>
</evidence>
<dbReference type="PROSITE" id="PS00154">
    <property type="entry name" value="ATPASE_E1_E2"/>
    <property type="match status" value="1"/>
</dbReference>
<gene>
    <name evidence="20" type="ORF">H9737_05835</name>
</gene>
<keyword evidence="16 18" id="KW-0472">Membrane</keyword>
<keyword evidence="15" id="KW-0406">Ion transport</keyword>
<keyword evidence="4" id="KW-0109">Calcium transport</keyword>
<evidence type="ECO:0000256" key="4">
    <source>
        <dbReference type="ARBA" id="ARBA00022568"/>
    </source>
</evidence>
<dbReference type="NCBIfam" id="TIGR01517">
    <property type="entry name" value="ATPase-IIB_Ca"/>
    <property type="match status" value="1"/>
</dbReference>
<keyword evidence="7" id="KW-0547">Nucleotide-binding</keyword>
<dbReference type="InterPro" id="IPR006408">
    <property type="entry name" value="P-type_ATPase_IIB"/>
</dbReference>
<dbReference type="GO" id="GO:0046872">
    <property type="term" value="F:metal ion binding"/>
    <property type="evidence" value="ECO:0007669"/>
    <property type="project" value="UniProtKB-KW"/>
</dbReference>
<dbReference type="InterPro" id="IPR023214">
    <property type="entry name" value="HAD_sf"/>
</dbReference>
<feature type="domain" description="Cation-transporting P-type ATPase N-terminal" evidence="19">
    <location>
        <begin position="2"/>
        <end position="76"/>
    </location>
</feature>
<dbReference type="Gene3D" id="3.40.1110.10">
    <property type="entry name" value="Calcium-transporting ATPase, cytoplasmic domain N"/>
    <property type="match status" value="1"/>
</dbReference>
<feature type="transmembrane region" description="Helical" evidence="18">
    <location>
        <begin position="683"/>
        <end position="703"/>
    </location>
</feature>
<comment type="subcellular location">
    <subcellularLocation>
        <location evidence="1">Endomembrane system</location>
        <topology evidence="1">Multi-pass membrane protein</topology>
    </subcellularLocation>
</comment>
<dbReference type="NCBIfam" id="TIGR01494">
    <property type="entry name" value="ATPase_P-type"/>
    <property type="match status" value="2"/>
</dbReference>
<dbReference type="GO" id="GO:0016887">
    <property type="term" value="F:ATP hydrolysis activity"/>
    <property type="evidence" value="ECO:0007669"/>
    <property type="project" value="InterPro"/>
</dbReference>
<dbReference type="InterPro" id="IPR023298">
    <property type="entry name" value="ATPase_P-typ_TM_dom_sf"/>
</dbReference>
<dbReference type="PANTHER" id="PTHR24093:SF369">
    <property type="entry name" value="CALCIUM-TRANSPORTING ATPASE"/>
    <property type="match status" value="1"/>
</dbReference>
<dbReference type="Proteomes" id="UP000824249">
    <property type="component" value="Unassembled WGS sequence"/>
</dbReference>
<dbReference type="InterPro" id="IPR018303">
    <property type="entry name" value="ATPase_P-typ_P_site"/>
</dbReference>
<evidence type="ECO:0000256" key="17">
    <source>
        <dbReference type="ARBA" id="ARBA00049289"/>
    </source>
</evidence>
<keyword evidence="3" id="KW-0813">Transport</keyword>
<dbReference type="SFLD" id="SFLDF00027">
    <property type="entry name" value="p-type_atpase"/>
    <property type="match status" value="1"/>
</dbReference>
<evidence type="ECO:0000256" key="1">
    <source>
        <dbReference type="ARBA" id="ARBA00004127"/>
    </source>
</evidence>
<evidence type="ECO:0000256" key="8">
    <source>
        <dbReference type="ARBA" id="ARBA00022796"/>
    </source>
</evidence>
<dbReference type="GO" id="GO:0005388">
    <property type="term" value="F:P-type calcium transporter activity"/>
    <property type="evidence" value="ECO:0007669"/>
    <property type="project" value="InterPro"/>
</dbReference>
<dbReference type="InterPro" id="IPR008250">
    <property type="entry name" value="ATPase_P-typ_transduc_dom_A_sf"/>
</dbReference>
<dbReference type="InterPro" id="IPR004014">
    <property type="entry name" value="ATPase_P-typ_cation-transptr_N"/>
</dbReference>
<comment type="catalytic activity">
    <reaction evidence="17">
        <text>Cu(+)(in) + ATP + H2O = Cu(+)(out) + ADP + phosphate + H(+)</text>
        <dbReference type="Rhea" id="RHEA:25792"/>
        <dbReference type="ChEBI" id="CHEBI:15377"/>
        <dbReference type="ChEBI" id="CHEBI:15378"/>
        <dbReference type="ChEBI" id="CHEBI:30616"/>
        <dbReference type="ChEBI" id="CHEBI:43474"/>
        <dbReference type="ChEBI" id="CHEBI:49552"/>
        <dbReference type="ChEBI" id="CHEBI:456216"/>
        <dbReference type="EC" id="7.2.2.8"/>
    </reaction>
</comment>
<dbReference type="AlphaFoldDB" id="A0A9D1VUG0"/>
<keyword evidence="13 18" id="KW-1133">Transmembrane helix</keyword>
<keyword evidence="5 18" id="KW-0812">Transmembrane</keyword>
<evidence type="ECO:0000256" key="14">
    <source>
        <dbReference type="ARBA" id="ARBA00023008"/>
    </source>
</evidence>
<evidence type="ECO:0000256" key="16">
    <source>
        <dbReference type="ARBA" id="ARBA00023136"/>
    </source>
</evidence>
<name>A0A9D1VUG0_9FIRM</name>
<evidence type="ECO:0000256" key="12">
    <source>
        <dbReference type="ARBA" id="ARBA00022967"/>
    </source>
</evidence>
<dbReference type="GO" id="GO:0140581">
    <property type="term" value="F:P-type monovalent copper transporter activity"/>
    <property type="evidence" value="ECO:0007669"/>
    <property type="project" value="UniProtKB-EC"/>
</dbReference>
<dbReference type="InterPro" id="IPR023299">
    <property type="entry name" value="ATPase_P-typ_cyto_dom_N"/>
</dbReference>
<dbReference type="EMBL" id="DXFD01000087">
    <property type="protein sequence ID" value="HIX47189.1"/>
    <property type="molecule type" value="Genomic_DNA"/>
</dbReference>
<dbReference type="Pfam" id="PF00122">
    <property type="entry name" value="E1-E2_ATPase"/>
    <property type="match status" value="1"/>
</dbReference>
<proteinExistence type="inferred from homology"/>
<dbReference type="InterPro" id="IPR044492">
    <property type="entry name" value="P_typ_ATPase_HD_dom"/>
</dbReference>
<keyword evidence="12" id="KW-1278">Translocase</keyword>
<feature type="transmembrane region" description="Helical" evidence="18">
    <location>
        <begin position="825"/>
        <end position="849"/>
    </location>
</feature>
<dbReference type="GO" id="GO:0005886">
    <property type="term" value="C:plasma membrane"/>
    <property type="evidence" value="ECO:0007669"/>
    <property type="project" value="TreeGrafter"/>
</dbReference>
<keyword evidence="9" id="KW-0106">Calcium</keyword>
<dbReference type="Pfam" id="PF13246">
    <property type="entry name" value="Cation_ATPase"/>
    <property type="match status" value="1"/>
</dbReference>
<keyword evidence="6" id="KW-0479">Metal-binding</keyword>
<keyword evidence="10" id="KW-0067">ATP-binding</keyword>
<evidence type="ECO:0000256" key="10">
    <source>
        <dbReference type="ARBA" id="ARBA00022840"/>
    </source>
</evidence>
<dbReference type="SUPFAM" id="SSF81660">
    <property type="entry name" value="Metal cation-transporting ATPase, ATP-binding domain N"/>
    <property type="match status" value="1"/>
</dbReference>
<dbReference type="FunFam" id="3.40.50.1000:FF:000144">
    <property type="entry name" value="copper-transporting ATPase 1 isoform X2"/>
    <property type="match status" value="1"/>
</dbReference>
<dbReference type="Gene3D" id="1.20.1110.10">
    <property type="entry name" value="Calcium-transporting ATPase, transmembrane domain"/>
    <property type="match status" value="1"/>
</dbReference>
<comment type="caution">
    <text evidence="20">The sequence shown here is derived from an EMBL/GenBank/DDBJ whole genome shotgun (WGS) entry which is preliminary data.</text>
</comment>